<keyword evidence="2" id="KW-1185">Reference proteome</keyword>
<accession>A0A410G3R0</accession>
<name>A0A410G3R0_9FLAO</name>
<gene>
    <name evidence="1" type="ORF">EI546_09235</name>
</gene>
<dbReference type="RefSeq" id="WP_128250274.1">
    <property type="nucleotide sequence ID" value="NZ_CP034951.1"/>
</dbReference>
<evidence type="ECO:0000313" key="2">
    <source>
        <dbReference type="Proteomes" id="UP000285517"/>
    </source>
</evidence>
<dbReference type="EMBL" id="CP034951">
    <property type="protein sequence ID" value="QAA81893.1"/>
    <property type="molecule type" value="Genomic_DNA"/>
</dbReference>
<proteinExistence type="predicted"/>
<dbReference type="Proteomes" id="UP000285517">
    <property type="component" value="Chromosome"/>
</dbReference>
<dbReference type="OrthoDB" id="9789501at2"/>
<evidence type="ECO:0008006" key="3">
    <source>
        <dbReference type="Google" id="ProtNLM"/>
    </source>
</evidence>
<organism evidence="1 2">
    <name type="scientific">Aequorivita ciconiae</name>
    <dbReference type="NCBI Taxonomy" id="2494375"/>
    <lineage>
        <taxon>Bacteria</taxon>
        <taxon>Pseudomonadati</taxon>
        <taxon>Bacteroidota</taxon>
        <taxon>Flavobacteriia</taxon>
        <taxon>Flavobacteriales</taxon>
        <taxon>Flavobacteriaceae</taxon>
        <taxon>Aequorivita</taxon>
    </lineage>
</organism>
<dbReference type="AlphaFoldDB" id="A0A410G3R0"/>
<evidence type="ECO:0000313" key="1">
    <source>
        <dbReference type="EMBL" id="QAA81893.1"/>
    </source>
</evidence>
<reference evidence="1 2" key="1">
    <citation type="submission" date="2019-01" db="EMBL/GenBank/DDBJ databases">
        <title>Complete genome sequencing of Aequorivita sp. H23M31.</title>
        <authorList>
            <person name="Bae J.-W."/>
        </authorList>
    </citation>
    <scope>NUCLEOTIDE SEQUENCE [LARGE SCALE GENOMIC DNA]</scope>
    <source>
        <strain evidence="1 2">H23M31</strain>
    </source>
</reference>
<sequence length="76" mass="8657">MDDDKLDENWNVNPPVTSTQLVGDLFVKSAVSSLLKIPSTLVKGNCNYLVNLRHPEANKLKIIEIVEFPFDKRIFK</sequence>
<dbReference type="KEGG" id="aev:EI546_09235"/>
<protein>
    <recommendedName>
        <fullName evidence="3">RES domain-containing protein</fullName>
    </recommendedName>
</protein>